<feature type="compositionally biased region" description="Low complexity" evidence="1">
    <location>
        <begin position="54"/>
        <end position="68"/>
    </location>
</feature>
<dbReference type="Proteomes" id="UP000245697">
    <property type="component" value="Unassembled WGS sequence"/>
</dbReference>
<dbReference type="AlphaFoldDB" id="A0A316FPY1"/>
<dbReference type="EMBL" id="QGGR01000004">
    <property type="protein sequence ID" value="PWK49756.1"/>
    <property type="molecule type" value="Genomic_DNA"/>
</dbReference>
<sequence length="68" mass="7104">MSRAGEPAPDTRLAPGKRRQERERLEISQYGGSGVRAETSGPPSATPYSPPGSTPSSMSANSSSLAER</sequence>
<feature type="region of interest" description="Disordered" evidence="1">
    <location>
        <begin position="1"/>
        <end position="68"/>
    </location>
</feature>
<organism evidence="2 3">
    <name type="scientific">Actinoplanes xinjiangensis</name>
    <dbReference type="NCBI Taxonomy" id="512350"/>
    <lineage>
        <taxon>Bacteria</taxon>
        <taxon>Bacillati</taxon>
        <taxon>Actinomycetota</taxon>
        <taxon>Actinomycetes</taxon>
        <taxon>Micromonosporales</taxon>
        <taxon>Micromonosporaceae</taxon>
        <taxon>Actinoplanes</taxon>
    </lineage>
</organism>
<evidence type="ECO:0000313" key="2">
    <source>
        <dbReference type="EMBL" id="PWK49756.1"/>
    </source>
</evidence>
<evidence type="ECO:0000313" key="3">
    <source>
        <dbReference type="Proteomes" id="UP000245697"/>
    </source>
</evidence>
<reference evidence="2 3" key="1">
    <citation type="submission" date="2018-05" db="EMBL/GenBank/DDBJ databases">
        <title>Genomic Encyclopedia of Archaeal and Bacterial Type Strains, Phase II (KMG-II): from individual species to whole genera.</title>
        <authorList>
            <person name="Goeker M."/>
        </authorList>
    </citation>
    <scope>NUCLEOTIDE SEQUENCE [LARGE SCALE GENOMIC DNA]</scope>
    <source>
        <strain evidence="2 3">DSM 45184</strain>
    </source>
</reference>
<keyword evidence="3" id="KW-1185">Reference proteome</keyword>
<name>A0A316FPY1_9ACTN</name>
<protein>
    <submittedName>
        <fullName evidence="2">Uncharacterized protein</fullName>
    </submittedName>
</protein>
<comment type="caution">
    <text evidence="2">The sequence shown here is derived from an EMBL/GenBank/DDBJ whole genome shotgun (WGS) entry which is preliminary data.</text>
</comment>
<accession>A0A316FPY1</accession>
<proteinExistence type="predicted"/>
<feature type="compositionally biased region" description="Pro residues" evidence="1">
    <location>
        <begin position="44"/>
        <end position="53"/>
    </location>
</feature>
<gene>
    <name evidence="2" type="ORF">BC793_104432</name>
</gene>
<evidence type="ECO:0000256" key="1">
    <source>
        <dbReference type="SAM" id="MobiDB-lite"/>
    </source>
</evidence>